<dbReference type="Proteomes" id="UP000230617">
    <property type="component" value="Segment"/>
</dbReference>
<gene>
    <name evidence="1" type="ORF">CF7_49</name>
</gene>
<evidence type="ECO:0000313" key="2">
    <source>
        <dbReference type="Proteomes" id="UP000230617"/>
    </source>
</evidence>
<accession>A0A249XLB7</accession>
<reference evidence="2" key="1">
    <citation type="submission" date="2017-08" db="EMBL/GenBank/DDBJ databases">
        <title>Complete genome sequence of Aeromonas hydrophila bacteriophage Ahp1.</title>
        <authorList>
            <person name="Tyagi A."/>
            <person name="Kumar N."/>
            <person name="Singh N.K."/>
            <person name="Kaur S."/>
        </authorList>
    </citation>
    <scope>NUCLEOTIDE SEQUENCE [LARGE SCALE GENOMIC DNA]</scope>
</reference>
<proteinExistence type="predicted"/>
<organism evidence="1 2">
    <name type="scientific">Aeromonas phage CF7</name>
    <dbReference type="NCBI Taxonomy" id="2507411"/>
    <lineage>
        <taxon>Viruses</taxon>
        <taxon>Duplodnaviria</taxon>
        <taxon>Heunggongvirae</taxon>
        <taxon>Uroviricota</taxon>
        <taxon>Caudoviricetes</taxon>
        <taxon>Autographivirales</taxon>
        <taxon>Autonotataviridae</taxon>
        <taxon>Melnykvirinae</taxon>
        <taxon>Ahphunavirus</taxon>
        <taxon>Ahphunavirus CF7</taxon>
    </lineage>
</organism>
<protein>
    <submittedName>
        <fullName evidence="1">Uncharacterized protein</fullName>
    </submittedName>
</protein>
<keyword evidence="2" id="KW-1185">Reference proteome</keyword>
<name>A0A249XLB7_9CAUD</name>
<dbReference type="EMBL" id="MF683623">
    <property type="protein sequence ID" value="ASZ71995.1"/>
    <property type="molecule type" value="Genomic_DNA"/>
</dbReference>
<evidence type="ECO:0000313" key="1">
    <source>
        <dbReference type="EMBL" id="ASZ71995.1"/>
    </source>
</evidence>
<sequence length="67" mass="7600">MKLWELYKKGGHALHNRGDGYTGKHMGYRAAACLYCLPAIVGEMLRQGAVASYDCATEIYDYIRFNH</sequence>